<dbReference type="EMBL" id="FUWH01000005">
    <property type="protein sequence ID" value="SJZ86005.1"/>
    <property type="molecule type" value="Genomic_DNA"/>
</dbReference>
<dbReference type="Pfam" id="PF13715">
    <property type="entry name" value="CarbopepD_reg_2"/>
    <property type="match status" value="1"/>
</dbReference>
<feature type="chain" id="PRO_5012278534" evidence="4">
    <location>
        <begin position="20"/>
        <end position="799"/>
    </location>
</feature>
<sequence length="799" mass="88445">MRNWMTALFLCLFTINGMAQQPGTISGTVLDSVTHKPLTLVNVALQSAAGTKLKTTVTTEKGQFALQVATQSPGSQLAVSYVGYDSKLISLPASASALGEILLAPVADQLSGVTVTARPPLVKQEIDRLTYDVQSDPQSKGQSAMDMLRRVPLLTVDGDDNIQLQGSGNYRIFINGKPSALVTNNPKDVLRSMSASIIQKIEVITTPPAKYDSEGLAGIINIITTKKTAEGYNGTVSLRQNIPFGPNININGTYKKDKFGLSMYGGTGISPITTTGQDNLRETFGASPSTLFQTGTSGRNNKFVYAGGELSYEIDSLQLLTASGNYFQGRIEQFFDRMSTNKDVSGAVLQSYRLSSEGYYRNKGIDVGLNYQLGFKHRKDQLLTTSYRYSYSLNEQAADIRITDVFKFTQPNNTQRNDANFNEHTIQVDYVHPLNKITMEAGAKAILRTMNSDATGQIYSSTANGYINDPTRANQFRYSQDVYSIYNSYQAKLTKWTFQGGVRAELTRIAADFTSTATRLNLEYTNLVPTVSVMRLLEEGRTLTFGITNRLMRPGITMLNPFVDRSNPQIISGGNPDLRPVISHLFELGYNKVYKSGSLNTKLSYMYTNNNIESVTRILADTLSQTTFDNVGQSRIARINVAGNFTINPKWSVNFNTGIFYVWVRGVYNGKFFSNHGPRTNTFANATYKPNSIWQFGASGGYNRRYVNLQGGSNDYWYTSFSATCNLKKWSFSAIANNPFMTHYSFTMFTATEDFHQSNTSHMIYRNFNLSVSYKFGGLSSGLKKNRRGINNDDAAGGN</sequence>
<evidence type="ECO:0000259" key="5">
    <source>
        <dbReference type="Pfam" id="PF14905"/>
    </source>
</evidence>
<keyword evidence="4" id="KW-0732">Signal</keyword>
<keyword evidence="3" id="KW-0998">Cell outer membrane</keyword>
<dbReference type="SUPFAM" id="SSF49464">
    <property type="entry name" value="Carboxypeptidase regulatory domain-like"/>
    <property type="match status" value="1"/>
</dbReference>
<keyword evidence="6" id="KW-0675">Receptor</keyword>
<comment type="subcellular location">
    <subcellularLocation>
        <location evidence="1">Cell outer membrane</location>
    </subcellularLocation>
</comment>
<dbReference type="InterPro" id="IPR008969">
    <property type="entry name" value="CarboxyPept-like_regulatory"/>
</dbReference>
<dbReference type="Pfam" id="PF14905">
    <property type="entry name" value="OMP_b-brl_3"/>
    <property type="match status" value="1"/>
</dbReference>
<dbReference type="GO" id="GO:0009279">
    <property type="term" value="C:cell outer membrane"/>
    <property type="evidence" value="ECO:0007669"/>
    <property type="project" value="UniProtKB-SubCell"/>
</dbReference>
<evidence type="ECO:0000256" key="1">
    <source>
        <dbReference type="ARBA" id="ARBA00004442"/>
    </source>
</evidence>
<feature type="domain" description="Outer membrane protein beta-barrel" evidence="5">
    <location>
        <begin position="378"/>
        <end position="774"/>
    </location>
</feature>
<evidence type="ECO:0000256" key="2">
    <source>
        <dbReference type="ARBA" id="ARBA00023136"/>
    </source>
</evidence>
<dbReference type="STRING" id="413434.SAMN04488132_105126"/>
<dbReference type="InterPro" id="IPR041700">
    <property type="entry name" value="OMP_b-brl_3"/>
</dbReference>
<feature type="signal peptide" evidence="4">
    <location>
        <begin position="1"/>
        <end position="19"/>
    </location>
</feature>
<dbReference type="InterPro" id="IPR037066">
    <property type="entry name" value="Plug_dom_sf"/>
</dbReference>
<dbReference type="SUPFAM" id="SSF56935">
    <property type="entry name" value="Porins"/>
    <property type="match status" value="1"/>
</dbReference>
<dbReference type="Proteomes" id="UP000190888">
    <property type="component" value="Unassembled WGS sequence"/>
</dbReference>
<dbReference type="OrthoDB" id="905812at2"/>
<dbReference type="InterPro" id="IPR036942">
    <property type="entry name" value="Beta-barrel_TonB_sf"/>
</dbReference>
<dbReference type="Gene3D" id="2.170.130.10">
    <property type="entry name" value="TonB-dependent receptor, plug domain"/>
    <property type="match status" value="1"/>
</dbReference>
<dbReference type="PANTHER" id="PTHR40980:SF3">
    <property type="entry name" value="TONB-DEPENDENT RECEPTOR-LIKE BETA-BARREL DOMAIN-CONTAINING PROTEIN"/>
    <property type="match status" value="1"/>
</dbReference>
<dbReference type="AlphaFoldDB" id="A0A1T4P397"/>
<evidence type="ECO:0000313" key="6">
    <source>
        <dbReference type="EMBL" id="SJZ86005.1"/>
    </source>
</evidence>
<keyword evidence="2" id="KW-0472">Membrane</keyword>
<gene>
    <name evidence="6" type="ORF">SAMN04488132_105126</name>
</gene>
<proteinExistence type="predicted"/>
<protein>
    <submittedName>
        <fullName evidence="6">Outer membrane receptor proteins, mostly Fe transport</fullName>
    </submittedName>
</protein>
<accession>A0A1T4P397</accession>
<dbReference type="Gene3D" id="2.40.170.20">
    <property type="entry name" value="TonB-dependent receptor, beta-barrel domain"/>
    <property type="match status" value="1"/>
</dbReference>
<reference evidence="6 7" key="1">
    <citation type="submission" date="2017-02" db="EMBL/GenBank/DDBJ databases">
        <authorList>
            <person name="Peterson S.W."/>
        </authorList>
    </citation>
    <scope>NUCLEOTIDE SEQUENCE [LARGE SCALE GENOMIC DNA]</scope>
    <source>
        <strain evidence="6 7">DSM 22335</strain>
    </source>
</reference>
<keyword evidence="7" id="KW-1185">Reference proteome</keyword>
<dbReference type="PANTHER" id="PTHR40980">
    <property type="entry name" value="PLUG DOMAIN-CONTAINING PROTEIN"/>
    <property type="match status" value="1"/>
</dbReference>
<evidence type="ECO:0000256" key="3">
    <source>
        <dbReference type="ARBA" id="ARBA00023237"/>
    </source>
</evidence>
<dbReference type="RefSeq" id="WP_078831454.1">
    <property type="nucleotide sequence ID" value="NZ_FUWH01000005.1"/>
</dbReference>
<name>A0A1T4P397_9BACT</name>
<evidence type="ECO:0000313" key="7">
    <source>
        <dbReference type="Proteomes" id="UP000190888"/>
    </source>
</evidence>
<organism evidence="6 7">
    <name type="scientific">Sediminibacterium ginsengisoli</name>
    <dbReference type="NCBI Taxonomy" id="413434"/>
    <lineage>
        <taxon>Bacteria</taxon>
        <taxon>Pseudomonadati</taxon>
        <taxon>Bacteroidota</taxon>
        <taxon>Chitinophagia</taxon>
        <taxon>Chitinophagales</taxon>
        <taxon>Chitinophagaceae</taxon>
        <taxon>Sediminibacterium</taxon>
    </lineage>
</organism>
<evidence type="ECO:0000256" key="4">
    <source>
        <dbReference type="SAM" id="SignalP"/>
    </source>
</evidence>